<feature type="compositionally biased region" description="Basic and acidic residues" evidence="2">
    <location>
        <begin position="104"/>
        <end position="118"/>
    </location>
</feature>
<accession>A0AAE3V8X3</accession>
<keyword evidence="1" id="KW-0175">Coiled coil</keyword>
<dbReference type="EMBL" id="JAUSTO010000002">
    <property type="protein sequence ID" value="MDQ0151843.1"/>
    <property type="molecule type" value="Genomic_DNA"/>
</dbReference>
<evidence type="ECO:0000313" key="5">
    <source>
        <dbReference type="Proteomes" id="UP001241537"/>
    </source>
</evidence>
<evidence type="ECO:0000259" key="3">
    <source>
        <dbReference type="Pfam" id="PF12770"/>
    </source>
</evidence>
<dbReference type="RefSeq" id="WP_307252926.1">
    <property type="nucleotide sequence ID" value="NZ_JAUSTO010000002.1"/>
</dbReference>
<proteinExistence type="predicted"/>
<protein>
    <recommendedName>
        <fullName evidence="3">CHAT domain-containing protein</fullName>
    </recommendedName>
</protein>
<feature type="coiled-coil region" evidence="1">
    <location>
        <begin position="4"/>
        <end position="31"/>
    </location>
</feature>
<sequence>MSQLDSYRNTLLRKKEELTKLSQNLAKEQAKLAPLQSKIISAKSAISRTKNQSTIKSRLGDIDRATKSIADVQKKIGDIQKKIAAKEKEVATAEKNYRNEEVRVQKKQEAEDKKRMQEANRQARQLEQRLRENERIQRQMQQDIEQLQTVPEVITVLFLAANPIGTTSLQLDEEARSIQQKIRMADYRDSIRFESRWATRAGDILQAINETNPTIVHFSGHGTTDGDLVLLNPDGSAKLVSKEAISMAMATASDTIRLVVFNACFSEPQAESVVEHIDSAIGMSTSIGDEAACVFASQLYSSIGFGRSLQTSFNQALAQLMLEGIPEDSTPRLYVKDSMDANDITLVQPK</sequence>
<evidence type="ECO:0000256" key="1">
    <source>
        <dbReference type="SAM" id="Coils"/>
    </source>
</evidence>
<dbReference type="Proteomes" id="UP001241537">
    <property type="component" value="Unassembled WGS sequence"/>
</dbReference>
<dbReference type="AlphaFoldDB" id="A0AAE3V8X3"/>
<feature type="domain" description="CHAT" evidence="3">
    <location>
        <begin position="173"/>
        <end position="303"/>
    </location>
</feature>
<comment type="caution">
    <text evidence="4">The sequence shown here is derived from an EMBL/GenBank/DDBJ whole genome shotgun (WGS) entry which is preliminary data.</text>
</comment>
<evidence type="ECO:0000256" key="2">
    <source>
        <dbReference type="SAM" id="MobiDB-lite"/>
    </source>
</evidence>
<organism evidence="4 5">
    <name type="scientific">Moryella indoligenes</name>
    <dbReference type="NCBI Taxonomy" id="371674"/>
    <lineage>
        <taxon>Bacteria</taxon>
        <taxon>Bacillati</taxon>
        <taxon>Bacillota</taxon>
        <taxon>Clostridia</taxon>
        <taxon>Lachnospirales</taxon>
        <taxon>Lachnospiraceae</taxon>
        <taxon>Moryella</taxon>
    </lineage>
</organism>
<reference evidence="4" key="1">
    <citation type="submission" date="2023-07" db="EMBL/GenBank/DDBJ databases">
        <title>Genomic Encyclopedia of Type Strains, Phase IV (KMG-IV): sequencing the most valuable type-strain genomes for metagenomic binning, comparative biology and taxonomic classification.</title>
        <authorList>
            <person name="Goeker M."/>
        </authorList>
    </citation>
    <scope>NUCLEOTIDE SEQUENCE</scope>
    <source>
        <strain evidence="4">DSM 19659</strain>
    </source>
</reference>
<dbReference type="Pfam" id="PF12770">
    <property type="entry name" value="CHAT"/>
    <property type="match status" value="1"/>
</dbReference>
<dbReference type="InterPro" id="IPR024983">
    <property type="entry name" value="CHAT_dom"/>
</dbReference>
<gene>
    <name evidence="4" type="ORF">J2S20_000523</name>
</gene>
<name>A0AAE3V8X3_9FIRM</name>
<feature type="region of interest" description="Disordered" evidence="2">
    <location>
        <begin position="104"/>
        <end position="123"/>
    </location>
</feature>
<keyword evidence="5" id="KW-1185">Reference proteome</keyword>
<evidence type="ECO:0000313" key="4">
    <source>
        <dbReference type="EMBL" id="MDQ0151843.1"/>
    </source>
</evidence>